<protein>
    <submittedName>
        <fullName evidence="3">Uncharacterized protein</fullName>
    </submittedName>
</protein>
<feature type="compositionally biased region" description="Polar residues" evidence="1">
    <location>
        <begin position="558"/>
        <end position="569"/>
    </location>
</feature>
<keyword evidence="4" id="KW-1185">Reference proteome</keyword>
<feature type="transmembrane region" description="Helical" evidence="2">
    <location>
        <begin position="193"/>
        <end position="220"/>
    </location>
</feature>
<reference evidence="3" key="1">
    <citation type="submission" date="2021-10" db="EMBL/GenBank/DDBJ databases">
        <title>De novo Genome Assembly of Clathrus columnatus (Basidiomycota, Fungi) Using Illumina and Nanopore Sequence Data.</title>
        <authorList>
            <person name="Ogiso-Tanaka E."/>
            <person name="Itagaki H."/>
            <person name="Hosoya T."/>
            <person name="Hosaka K."/>
        </authorList>
    </citation>
    <scope>NUCLEOTIDE SEQUENCE</scope>
    <source>
        <strain evidence="3">MO-923</strain>
    </source>
</reference>
<dbReference type="AlphaFoldDB" id="A0AAV5A762"/>
<dbReference type="Proteomes" id="UP001050691">
    <property type="component" value="Unassembled WGS sequence"/>
</dbReference>
<accession>A0AAV5A762</accession>
<dbReference type="EMBL" id="BPWL01000004">
    <property type="protein sequence ID" value="GJJ09079.1"/>
    <property type="molecule type" value="Genomic_DNA"/>
</dbReference>
<feature type="compositionally biased region" description="Low complexity" evidence="1">
    <location>
        <begin position="510"/>
        <end position="534"/>
    </location>
</feature>
<feature type="compositionally biased region" description="Basic and acidic residues" evidence="1">
    <location>
        <begin position="336"/>
        <end position="348"/>
    </location>
</feature>
<sequence>MSDNPIDPDDITTVSVSPAISASVTDNPVSLTTTTAPSLVLTSDSLGSLPGTTAQAGLTIPDISTAGVQGELLTFVSSSPTVLSSPTSSGVLQTSRVLSVSGTLSSSQLLSTSKAVINVIPSVTFLHTSHSLSVTPLHPSSKSIVATTSSVAIPSSINNVSPTISSPSAELSTSISPIQSLNTTSSSSPKHNYTLTGAILGAIGTVFLLSALASSLIWIYKRRRAASCSSPIWPTFPNDHTNFNSSPDERPPVRGNEMQEMSYEGSRRFRFPQYHGVLRRPLTFSPPGTISSSSNIQFPSENSLHTTQRKISPPFLLPPSLEQSLTRPFVVPERQLCSEDRLKSEPESVSKPPTDSNEVSLPSMRKSRVLDARKSPSMLVSAIIPQSPILQIENLQTPSTVLDSDSCSSPIIELPKPAFNTLLTPRTSTFLLPPAPKYTPMKATAIAAATPPVSISLKLVDKQSESKDLEPDTGILPERFPSWASSLRTNLFHAVKYMNLKRDTAEQDQDQPPSDNSSSLYSEETTSESESLRSATGTVPSEVKRPIRRTWVVVNGGTERQSVESSCGL</sequence>
<feature type="compositionally biased region" description="Polar residues" evidence="1">
    <location>
        <begin position="351"/>
        <end position="360"/>
    </location>
</feature>
<evidence type="ECO:0000256" key="2">
    <source>
        <dbReference type="SAM" id="Phobius"/>
    </source>
</evidence>
<keyword evidence="2" id="KW-1133">Transmembrane helix</keyword>
<feature type="region of interest" description="Disordered" evidence="1">
    <location>
        <begin position="336"/>
        <end position="361"/>
    </location>
</feature>
<organism evidence="3 4">
    <name type="scientific">Clathrus columnatus</name>
    <dbReference type="NCBI Taxonomy" id="1419009"/>
    <lineage>
        <taxon>Eukaryota</taxon>
        <taxon>Fungi</taxon>
        <taxon>Dikarya</taxon>
        <taxon>Basidiomycota</taxon>
        <taxon>Agaricomycotina</taxon>
        <taxon>Agaricomycetes</taxon>
        <taxon>Phallomycetidae</taxon>
        <taxon>Phallales</taxon>
        <taxon>Clathraceae</taxon>
        <taxon>Clathrus</taxon>
    </lineage>
</organism>
<gene>
    <name evidence="3" type="ORF">Clacol_003301</name>
</gene>
<comment type="caution">
    <text evidence="3">The sequence shown here is derived from an EMBL/GenBank/DDBJ whole genome shotgun (WGS) entry which is preliminary data.</text>
</comment>
<name>A0AAV5A762_9AGAM</name>
<evidence type="ECO:0000256" key="1">
    <source>
        <dbReference type="SAM" id="MobiDB-lite"/>
    </source>
</evidence>
<keyword evidence="2" id="KW-0812">Transmembrane</keyword>
<evidence type="ECO:0000313" key="3">
    <source>
        <dbReference type="EMBL" id="GJJ09079.1"/>
    </source>
</evidence>
<proteinExistence type="predicted"/>
<keyword evidence="2" id="KW-0472">Membrane</keyword>
<evidence type="ECO:0000313" key="4">
    <source>
        <dbReference type="Proteomes" id="UP001050691"/>
    </source>
</evidence>
<feature type="region of interest" description="Disordered" evidence="1">
    <location>
        <begin position="503"/>
        <end position="569"/>
    </location>
</feature>